<keyword evidence="3" id="KW-0479">Metal-binding</keyword>
<dbReference type="Gene3D" id="3.55.10.10">
    <property type="entry name" value="Archease domain"/>
    <property type="match status" value="1"/>
</dbReference>
<dbReference type="SUPFAM" id="SSF69819">
    <property type="entry name" value="MTH1598-like"/>
    <property type="match status" value="1"/>
</dbReference>
<dbReference type="InterPro" id="IPR002804">
    <property type="entry name" value="Archease"/>
</dbReference>
<dbReference type="Pfam" id="PF01951">
    <property type="entry name" value="Archease"/>
    <property type="match status" value="1"/>
</dbReference>
<dbReference type="RefSeq" id="WP_317137634.1">
    <property type="nucleotide sequence ID" value="NZ_CP043875.1"/>
</dbReference>
<protein>
    <submittedName>
        <fullName evidence="6">Archease</fullName>
    </submittedName>
</protein>
<dbReference type="InterPro" id="IPR023572">
    <property type="entry name" value="Archease_dom"/>
</dbReference>
<evidence type="ECO:0000313" key="6">
    <source>
        <dbReference type="EMBL" id="WOF16059.1"/>
    </source>
</evidence>
<name>A0AA97FBT5_9EURY</name>
<evidence type="ECO:0000259" key="5">
    <source>
        <dbReference type="Pfam" id="PF01951"/>
    </source>
</evidence>
<evidence type="ECO:0000256" key="2">
    <source>
        <dbReference type="ARBA" id="ARBA00022694"/>
    </source>
</evidence>
<evidence type="ECO:0000256" key="3">
    <source>
        <dbReference type="ARBA" id="ARBA00022723"/>
    </source>
</evidence>
<keyword evidence="7" id="KW-1185">Reference proteome</keyword>
<feature type="domain" description="Archease" evidence="5">
    <location>
        <begin position="6"/>
        <end position="138"/>
    </location>
</feature>
<comment type="similarity">
    <text evidence="1">Belongs to the archease family.</text>
</comment>
<dbReference type="GO" id="GO:0008033">
    <property type="term" value="P:tRNA processing"/>
    <property type="evidence" value="ECO:0007669"/>
    <property type="project" value="UniProtKB-KW"/>
</dbReference>
<dbReference type="GeneID" id="85229458"/>
<proteinExistence type="inferred from homology"/>
<dbReference type="KEGG" id="mefw:F1737_04735"/>
<reference evidence="6 7" key="1">
    <citation type="submission" date="2019-09" db="EMBL/GenBank/DDBJ databases">
        <title>The complete genome of Methanoplanus sp. FWC-SCC4.</title>
        <authorList>
            <person name="Chen S.-C."/>
            <person name="Zhou Y.-Z."/>
            <person name="Lai M.-C."/>
        </authorList>
    </citation>
    <scope>NUCLEOTIDE SEQUENCE [LARGE SCALE GENOMIC DNA]</scope>
    <source>
        <strain evidence="6 7">FWC-SCC4</strain>
    </source>
</reference>
<gene>
    <name evidence="6" type="ORF">F1737_04735</name>
</gene>
<dbReference type="GO" id="GO:0046872">
    <property type="term" value="F:metal ion binding"/>
    <property type="evidence" value="ECO:0007669"/>
    <property type="project" value="UniProtKB-KW"/>
</dbReference>
<dbReference type="EMBL" id="CP043875">
    <property type="protein sequence ID" value="WOF16059.1"/>
    <property type="molecule type" value="Genomic_DNA"/>
</dbReference>
<evidence type="ECO:0000313" key="7">
    <source>
        <dbReference type="Proteomes" id="UP001301797"/>
    </source>
</evidence>
<dbReference type="PANTHER" id="PTHR12682:SF11">
    <property type="entry name" value="PROTEIN ARCHEASE"/>
    <property type="match status" value="1"/>
</dbReference>
<dbReference type="Proteomes" id="UP001301797">
    <property type="component" value="Chromosome"/>
</dbReference>
<dbReference type="AlphaFoldDB" id="A0AA97FBT5"/>
<accession>A0AA97FBT5</accession>
<evidence type="ECO:0000256" key="4">
    <source>
        <dbReference type="ARBA" id="ARBA00022837"/>
    </source>
</evidence>
<keyword evidence="4" id="KW-0106">Calcium</keyword>
<dbReference type="PANTHER" id="PTHR12682">
    <property type="entry name" value="ARCHEASE"/>
    <property type="match status" value="1"/>
</dbReference>
<organism evidence="6 7">
    <name type="scientific">Methanochimaera problematica</name>
    <dbReference type="NCBI Taxonomy" id="2609417"/>
    <lineage>
        <taxon>Archaea</taxon>
        <taxon>Methanobacteriati</taxon>
        <taxon>Methanobacteriota</taxon>
        <taxon>Stenosarchaea group</taxon>
        <taxon>Methanomicrobia</taxon>
        <taxon>Methanomicrobiales</taxon>
        <taxon>Methanomicrobiaceae</taxon>
        <taxon>Methanochimaera</taxon>
    </lineage>
</organism>
<sequence length="138" mass="15561">MNFLPFEELDHTADFLFRCKGNSIEELFSASASAMFSIMFEDRKNQNVIREFTVSADSYESLLLDFLSELLFISEVDGIVFSDVSVKLNDKSLFASAVGEYFDKSRHMGGSEIKGISRSGIVIKKNEGLYQVDIIFDV</sequence>
<dbReference type="InterPro" id="IPR036820">
    <property type="entry name" value="Archease_dom_sf"/>
</dbReference>
<evidence type="ECO:0000256" key="1">
    <source>
        <dbReference type="ARBA" id="ARBA00007963"/>
    </source>
</evidence>
<keyword evidence="2" id="KW-0819">tRNA processing</keyword>